<feature type="compositionally biased region" description="Basic and acidic residues" evidence="1">
    <location>
        <begin position="447"/>
        <end position="467"/>
    </location>
</feature>
<feature type="compositionally biased region" description="Basic and acidic residues" evidence="1">
    <location>
        <begin position="651"/>
        <end position="660"/>
    </location>
</feature>
<evidence type="ECO:0000313" key="3">
    <source>
        <dbReference type="Proteomes" id="UP001151760"/>
    </source>
</evidence>
<name>A0ABQ4WH21_9ASTR</name>
<feature type="region of interest" description="Disordered" evidence="1">
    <location>
        <begin position="140"/>
        <end position="208"/>
    </location>
</feature>
<organism evidence="2 3">
    <name type="scientific">Tanacetum coccineum</name>
    <dbReference type="NCBI Taxonomy" id="301880"/>
    <lineage>
        <taxon>Eukaryota</taxon>
        <taxon>Viridiplantae</taxon>
        <taxon>Streptophyta</taxon>
        <taxon>Embryophyta</taxon>
        <taxon>Tracheophyta</taxon>
        <taxon>Spermatophyta</taxon>
        <taxon>Magnoliopsida</taxon>
        <taxon>eudicotyledons</taxon>
        <taxon>Gunneridae</taxon>
        <taxon>Pentapetalae</taxon>
        <taxon>asterids</taxon>
        <taxon>campanulids</taxon>
        <taxon>Asterales</taxon>
        <taxon>Asteraceae</taxon>
        <taxon>Asteroideae</taxon>
        <taxon>Anthemideae</taxon>
        <taxon>Anthemidinae</taxon>
        <taxon>Tanacetum</taxon>
    </lineage>
</organism>
<feature type="compositionally biased region" description="Polar residues" evidence="1">
    <location>
        <begin position="194"/>
        <end position="203"/>
    </location>
</feature>
<feature type="region of interest" description="Disordered" evidence="1">
    <location>
        <begin position="651"/>
        <end position="683"/>
    </location>
</feature>
<dbReference type="EMBL" id="BQNB010008636">
    <property type="protein sequence ID" value="GJS52158.1"/>
    <property type="molecule type" value="Genomic_DNA"/>
</dbReference>
<feature type="compositionally biased region" description="Basic and acidic residues" evidence="1">
    <location>
        <begin position="180"/>
        <end position="193"/>
    </location>
</feature>
<feature type="region of interest" description="Disordered" evidence="1">
    <location>
        <begin position="328"/>
        <end position="388"/>
    </location>
</feature>
<protein>
    <submittedName>
        <fullName evidence="2">Uncharacterized protein</fullName>
    </submittedName>
</protein>
<dbReference type="Proteomes" id="UP001151760">
    <property type="component" value="Unassembled WGS sequence"/>
</dbReference>
<evidence type="ECO:0000256" key="1">
    <source>
        <dbReference type="SAM" id="MobiDB-lite"/>
    </source>
</evidence>
<comment type="caution">
    <text evidence="2">The sequence shown here is derived from an EMBL/GenBank/DDBJ whole genome shotgun (WGS) entry which is preliminary data.</text>
</comment>
<keyword evidence="3" id="KW-1185">Reference proteome</keyword>
<reference evidence="2" key="2">
    <citation type="submission" date="2022-01" db="EMBL/GenBank/DDBJ databases">
        <authorList>
            <person name="Yamashiro T."/>
            <person name="Shiraishi A."/>
            <person name="Satake H."/>
            <person name="Nakayama K."/>
        </authorList>
    </citation>
    <scope>NUCLEOTIDE SEQUENCE</scope>
</reference>
<reference evidence="2" key="1">
    <citation type="journal article" date="2022" name="Int. J. Mol. Sci.">
        <title>Draft Genome of Tanacetum Coccineum: Genomic Comparison of Closely Related Tanacetum-Family Plants.</title>
        <authorList>
            <person name="Yamashiro T."/>
            <person name="Shiraishi A."/>
            <person name="Nakayama K."/>
            <person name="Satake H."/>
        </authorList>
    </citation>
    <scope>NUCLEOTIDE SEQUENCE</scope>
</reference>
<feature type="region of interest" description="Disordered" evidence="1">
    <location>
        <begin position="442"/>
        <end position="467"/>
    </location>
</feature>
<feature type="region of interest" description="Disordered" evidence="1">
    <location>
        <begin position="279"/>
        <end position="313"/>
    </location>
</feature>
<feature type="compositionally biased region" description="Basic and acidic residues" evidence="1">
    <location>
        <begin position="374"/>
        <end position="383"/>
    </location>
</feature>
<gene>
    <name evidence="2" type="ORF">Tco_0625520</name>
</gene>
<proteinExistence type="predicted"/>
<accession>A0ABQ4WH21</accession>
<evidence type="ECO:0000313" key="2">
    <source>
        <dbReference type="EMBL" id="GJS52158.1"/>
    </source>
</evidence>
<feature type="compositionally biased region" description="Basic residues" evidence="1">
    <location>
        <begin position="661"/>
        <end position="677"/>
    </location>
</feature>
<sequence length="733" mass="83132">MGYEGELNKLTFQKALYSPQRKYLIHTILHCLSSKSTSWNEFSTNIASAVICLATNQKFNFSTLIFDGMLRNLDTSKKKFLMYPRFLMMFLNNQIKLGKPFNDVYVTPAHTQKVFSNMSRKGLKFSGKVTPLFDFMLVPHQAPKGKGSEQPTEPQPTPSPTHPSTGDQPLVTDSSFNHDTTQDSRDSLEDTNRSEGTQVQSSYDIPLSGDHTFEKAKGGLNLEELFVLCTNLSNRVLALETSKDAQAVEILKLKDQIKKLERKCKPSISHHRAWLKSMQRLSMKKRLGRKESISKHGRRNAKPEPTLDAFDDLDADGRDYMETEDVVKEGRQSNVTKGLNKGSSKKGGSIEELVSTAEPKTVSTARPELSTVRPDVDAARQEDSAVEPRTPLTTTSIFDDEDITMAQTLIKMKEEKAKEKGVSIKDIEDSSRPARSILTLKPLPTIDPKDKGKSVLEEPEPAKKMTRSDFDAAQIARDAKIARQLQVDLQAEVERERQREEEASKAAIAETYDEVQAGIDADALFAAKLQQEEREEYTIEERAKFLAETIAAQRKFRAAQRSAEIRSRPPTKSQLRNLMMTYLKNMGGYKHSQLKAKTFAEIQGLYKRQKRVIDDFKPMDSDGAVKDFKEAAGVHKQKVLEEPNSTKVEIKQEGHEESIRKRPGRRLKMKATKKSKRQKTDADLEEEEQLKAFLKIVPDEEGIIDYEVLDKRFPIINWESKFYDFDRHGAECI</sequence>